<dbReference type="EMBL" id="BOQN01000085">
    <property type="protein sequence ID" value="GIM94678.1"/>
    <property type="molecule type" value="Genomic_DNA"/>
</dbReference>
<protein>
    <submittedName>
        <fullName evidence="1">Uncharacterized protein</fullName>
    </submittedName>
</protein>
<organism evidence="1 2">
    <name type="scientific">Paractinoplanes toevensis</name>
    <dbReference type="NCBI Taxonomy" id="571911"/>
    <lineage>
        <taxon>Bacteria</taxon>
        <taxon>Bacillati</taxon>
        <taxon>Actinomycetota</taxon>
        <taxon>Actinomycetes</taxon>
        <taxon>Micromonosporales</taxon>
        <taxon>Micromonosporaceae</taxon>
        <taxon>Paractinoplanes</taxon>
    </lineage>
</organism>
<evidence type="ECO:0000313" key="1">
    <source>
        <dbReference type="EMBL" id="GIM94678.1"/>
    </source>
</evidence>
<sequence>MPEQAGADDEADLFAKFASGRFLERFASIHTTARGHPPMSPSAVRRIEEELQQENPLVAVEKDHSCGAAAV</sequence>
<evidence type="ECO:0000313" key="2">
    <source>
        <dbReference type="Proteomes" id="UP000677082"/>
    </source>
</evidence>
<reference evidence="1 2" key="1">
    <citation type="submission" date="2021-03" db="EMBL/GenBank/DDBJ databases">
        <title>Whole genome shotgun sequence of Actinoplanes toevensis NBRC 105298.</title>
        <authorList>
            <person name="Komaki H."/>
            <person name="Tamura T."/>
        </authorList>
    </citation>
    <scope>NUCLEOTIDE SEQUENCE [LARGE SCALE GENOMIC DNA]</scope>
    <source>
        <strain evidence="1 2">NBRC 105298</strain>
    </source>
</reference>
<name>A0A919TFX1_9ACTN</name>
<dbReference type="Proteomes" id="UP000677082">
    <property type="component" value="Unassembled WGS sequence"/>
</dbReference>
<gene>
    <name evidence="1" type="ORF">Ato02nite_064710</name>
</gene>
<dbReference type="AlphaFoldDB" id="A0A919TFX1"/>
<keyword evidence="2" id="KW-1185">Reference proteome</keyword>
<proteinExistence type="predicted"/>
<comment type="caution">
    <text evidence="1">The sequence shown here is derived from an EMBL/GenBank/DDBJ whole genome shotgun (WGS) entry which is preliminary data.</text>
</comment>
<accession>A0A919TFX1</accession>